<dbReference type="RefSeq" id="WP_271472456.1">
    <property type="nucleotide sequence ID" value="NZ_JANEWF010000053.1"/>
</dbReference>
<accession>A0ABT4YCI1</accession>
<dbReference type="Proteomes" id="UP001211689">
    <property type="component" value="Unassembled WGS sequence"/>
</dbReference>
<dbReference type="SUPFAM" id="SSF55729">
    <property type="entry name" value="Acyl-CoA N-acyltransferases (Nat)"/>
    <property type="match status" value="1"/>
</dbReference>
<evidence type="ECO:0000259" key="3">
    <source>
        <dbReference type="PROSITE" id="PS51186"/>
    </source>
</evidence>
<dbReference type="CDD" id="cd04301">
    <property type="entry name" value="NAT_SF"/>
    <property type="match status" value="1"/>
</dbReference>
<dbReference type="PANTHER" id="PTHR43877">
    <property type="entry name" value="AMINOALKYLPHOSPHONATE N-ACETYLTRANSFERASE-RELATED-RELATED"/>
    <property type="match status" value="1"/>
</dbReference>
<comment type="caution">
    <text evidence="4">The sequence shown here is derived from an EMBL/GenBank/DDBJ whole genome shotgun (WGS) entry which is preliminary data.</text>
</comment>
<keyword evidence="5" id="KW-1185">Reference proteome</keyword>
<evidence type="ECO:0000313" key="4">
    <source>
        <dbReference type="EMBL" id="MDA8486585.1"/>
    </source>
</evidence>
<evidence type="ECO:0000313" key="5">
    <source>
        <dbReference type="Proteomes" id="UP001211689"/>
    </source>
</evidence>
<dbReference type="Pfam" id="PF00583">
    <property type="entry name" value="Acetyltransf_1"/>
    <property type="match status" value="1"/>
</dbReference>
<dbReference type="Gene3D" id="3.40.630.30">
    <property type="match status" value="1"/>
</dbReference>
<dbReference type="PROSITE" id="PS51186">
    <property type="entry name" value="GNAT"/>
    <property type="match status" value="1"/>
</dbReference>
<organism evidence="4 5">
    <name type="scientific">Metapseudomonas resinovorans</name>
    <name type="common">Pseudomonas resinovorans</name>
    <dbReference type="NCBI Taxonomy" id="53412"/>
    <lineage>
        <taxon>Bacteria</taxon>
        <taxon>Pseudomonadati</taxon>
        <taxon>Pseudomonadota</taxon>
        <taxon>Gammaproteobacteria</taxon>
        <taxon>Pseudomonadales</taxon>
        <taxon>Pseudomonadaceae</taxon>
        <taxon>Metapseudomonas</taxon>
    </lineage>
</organism>
<protein>
    <submittedName>
        <fullName evidence="4">GNAT family N-acetyltransferase</fullName>
    </submittedName>
</protein>
<gene>
    <name evidence="4" type="ORF">NNO07_26250</name>
</gene>
<proteinExistence type="predicted"/>
<dbReference type="InterPro" id="IPR050832">
    <property type="entry name" value="Bact_Acetyltransf"/>
</dbReference>
<evidence type="ECO:0000256" key="1">
    <source>
        <dbReference type="ARBA" id="ARBA00022679"/>
    </source>
</evidence>
<feature type="domain" description="N-acetyltransferase" evidence="3">
    <location>
        <begin position="4"/>
        <end position="150"/>
    </location>
</feature>
<evidence type="ECO:0000256" key="2">
    <source>
        <dbReference type="ARBA" id="ARBA00023315"/>
    </source>
</evidence>
<name>A0ABT4YCI1_METRE</name>
<dbReference type="InterPro" id="IPR016181">
    <property type="entry name" value="Acyl_CoA_acyltransferase"/>
</dbReference>
<sequence length="150" mass="16593">MTNRTYRNAIPDDAARCIEIRGRTRENAFSAEELRALGITVDSWGAGIEDGSCPGHVYCEDGEVVGYCFGDRDSGEIVVLALLPEYEGKGIGKQLLRMVVEDFRAAGFTRLFLGCSSDPAVRSHGFYRHLGWVFTGELDDLGDEILELRL</sequence>
<dbReference type="EMBL" id="JANEWF010000053">
    <property type="protein sequence ID" value="MDA8486585.1"/>
    <property type="molecule type" value="Genomic_DNA"/>
</dbReference>
<dbReference type="InterPro" id="IPR000182">
    <property type="entry name" value="GNAT_dom"/>
</dbReference>
<keyword evidence="2" id="KW-0012">Acyltransferase</keyword>
<reference evidence="4 5" key="1">
    <citation type="submission" date="2022-07" db="EMBL/GenBank/DDBJ databases">
        <title>Genome Analysis of Selected Gammaproteobacteria from Nigerian Food snails.</title>
        <authorList>
            <person name="Okafor A.C."/>
        </authorList>
    </citation>
    <scope>NUCLEOTIDE SEQUENCE [LARGE SCALE GENOMIC DNA]</scope>
    <source>
        <strain evidence="4 5">Awg 2</strain>
    </source>
</reference>
<keyword evidence="1" id="KW-0808">Transferase</keyword>